<accession>A0A366CZN2</accession>
<keyword evidence="3" id="KW-1185">Reference proteome</keyword>
<evidence type="ECO:0000313" key="3">
    <source>
        <dbReference type="Proteomes" id="UP000252086"/>
    </source>
</evidence>
<dbReference type="PROSITE" id="PS51257">
    <property type="entry name" value="PROKAR_LIPOPROTEIN"/>
    <property type="match status" value="1"/>
</dbReference>
<evidence type="ECO:0000256" key="1">
    <source>
        <dbReference type="SAM" id="SignalP"/>
    </source>
</evidence>
<proteinExistence type="predicted"/>
<protein>
    <recommendedName>
        <fullName evidence="4">Lipoprotein</fullName>
    </recommendedName>
</protein>
<evidence type="ECO:0008006" key="4">
    <source>
        <dbReference type="Google" id="ProtNLM"/>
    </source>
</evidence>
<name>A0A366CZN2_9GAMM</name>
<sequence>MNKSLLVYFLLLLFSSSCFSFEKEIPLQFKTLKALPKVNSRILCDSCQDLPDTTEVIFHSVTKPLELKEICTMDIYRSSIFCQNQGD</sequence>
<dbReference type="EMBL" id="QNRF01000005">
    <property type="protein sequence ID" value="RBO82674.1"/>
    <property type="molecule type" value="Genomic_DNA"/>
</dbReference>
<organism evidence="2 3">
    <name type="scientific">Marinomonas aquiplantarum</name>
    <dbReference type="NCBI Taxonomy" id="491951"/>
    <lineage>
        <taxon>Bacteria</taxon>
        <taxon>Pseudomonadati</taxon>
        <taxon>Pseudomonadota</taxon>
        <taxon>Gammaproteobacteria</taxon>
        <taxon>Oceanospirillales</taxon>
        <taxon>Oceanospirillaceae</taxon>
        <taxon>Marinomonas</taxon>
    </lineage>
</organism>
<dbReference type="Proteomes" id="UP000252086">
    <property type="component" value="Unassembled WGS sequence"/>
</dbReference>
<keyword evidence="1" id="KW-0732">Signal</keyword>
<gene>
    <name evidence="2" type="ORF">DFP76_105145</name>
</gene>
<comment type="caution">
    <text evidence="2">The sequence shown here is derived from an EMBL/GenBank/DDBJ whole genome shotgun (WGS) entry which is preliminary data.</text>
</comment>
<reference evidence="2 3" key="1">
    <citation type="submission" date="2018-06" db="EMBL/GenBank/DDBJ databases">
        <title>Genomic Encyclopedia of Type Strains, Phase III (KMG-III): the genomes of soil and plant-associated and newly described type strains.</title>
        <authorList>
            <person name="Whitman W."/>
        </authorList>
    </citation>
    <scope>NUCLEOTIDE SEQUENCE [LARGE SCALE GENOMIC DNA]</scope>
    <source>
        <strain evidence="2 3">CECT 7732</strain>
    </source>
</reference>
<evidence type="ECO:0000313" key="2">
    <source>
        <dbReference type="EMBL" id="RBO82674.1"/>
    </source>
</evidence>
<feature type="signal peptide" evidence="1">
    <location>
        <begin position="1"/>
        <end position="20"/>
    </location>
</feature>
<feature type="chain" id="PRO_5016677923" description="Lipoprotein" evidence="1">
    <location>
        <begin position="21"/>
        <end position="87"/>
    </location>
</feature>
<dbReference type="AlphaFoldDB" id="A0A366CZN2"/>